<protein>
    <submittedName>
        <fullName evidence="1">Uncharacterized protein</fullName>
    </submittedName>
</protein>
<sequence>MNEREKEDQEQLEYLREWKEKHSGKAKEESSIKRICKKGRKLWTEKFLR</sequence>
<gene>
    <name evidence="1" type="ORF">K040078D81_21560</name>
</gene>
<evidence type="ECO:0000313" key="2">
    <source>
        <dbReference type="Proteomes" id="UP001600943"/>
    </source>
</evidence>
<accession>A0ABQ0B9A3</accession>
<dbReference type="Proteomes" id="UP001600943">
    <property type="component" value="Unassembled WGS sequence"/>
</dbReference>
<dbReference type="RefSeq" id="WP_195659614.1">
    <property type="nucleotide sequence ID" value="NZ_BAABYW010000001.1"/>
</dbReference>
<comment type="caution">
    <text evidence="1">The sequence shown here is derived from an EMBL/GenBank/DDBJ whole genome shotgun (WGS) entry which is preliminary data.</text>
</comment>
<evidence type="ECO:0000313" key="1">
    <source>
        <dbReference type="EMBL" id="GAA6408039.1"/>
    </source>
</evidence>
<keyword evidence="2" id="KW-1185">Reference proteome</keyword>
<proteinExistence type="predicted"/>
<dbReference type="EMBL" id="BAABYW010000001">
    <property type="protein sequence ID" value="GAA6408039.1"/>
    <property type="molecule type" value="Genomic_DNA"/>
</dbReference>
<reference evidence="1 2" key="1">
    <citation type="submission" date="2024-04" db="EMBL/GenBank/DDBJ databases">
        <title>Defined microbial consortia suppress multidrug-resistant proinflammatory Enterobacteriaceae via ecological control.</title>
        <authorList>
            <person name="Furuichi M."/>
            <person name="Kawaguchi T."/>
            <person name="Pust M."/>
            <person name="Yasuma K."/>
            <person name="Plichta D."/>
            <person name="Hasegawa N."/>
            <person name="Ohya T."/>
            <person name="Bhattarai S."/>
            <person name="Sasajima S."/>
            <person name="Aoto Y."/>
            <person name="Tuganbaev T."/>
            <person name="Yaginuma M."/>
            <person name="Ueda M."/>
            <person name="Okahashi N."/>
            <person name="Amafuji K."/>
            <person name="Kiridooshi Y."/>
            <person name="Sugita K."/>
            <person name="Strazar M."/>
            <person name="Skelly A."/>
            <person name="Suda W."/>
            <person name="Hattori M."/>
            <person name="Nakamoto N."/>
            <person name="Caballero S."/>
            <person name="Norman J."/>
            <person name="Olle B."/>
            <person name="Tanoue T."/>
            <person name="Arita M."/>
            <person name="Bucci V."/>
            <person name="Atarashi K."/>
            <person name="Xavier R."/>
            <person name="Honda K."/>
        </authorList>
    </citation>
    <scope>NUCLEOTIDE SEQUENCE [LARGE SCALE GENOMIC DNA]</scope>
    <source>
        <strain evidence="2">k04-0078-D8-1</strain>
    </source>
</reference>
<organism evidence="1 2">
    <name type="scientific">Blautia hominis</name>
    <dbReference type="NCBI Taxonomy" id="2025493"/>
    <lineage>
        <taxon>Bacteria</taxon>
        <taxon>Bacillati</taxon>
        <taxon>Bacillota</taxon>
        <taxon>Clostridia</taxon>
        <taxon>Lachnospirales</taxon>
        <taxon>Lachnospiraceae</taxon>
        <taxon>Blautia</taxon>
    </lineage>
</organism>
<name>A0ABQ0B9A3_9FIRM</name>